<sequence length="362" mass="38303">MFGVWALIGCCRATPPALSPVSPLQGGRGGSRDQPGASMSRREGSLGKGLRDRMLDHQFEHTQGEDWGRGWGRTPESTESRERIRAGGLEEGEVVSDKRRRKSGLRRIATGARKLRRGRGGAPGQDYIPQHAPGRNDLGEVIEEQGIGPSSFLPTFPPEAPQADSSVSLLPHLEAKIRQTYSLAHLLTKYAEQLFQEYVQLQGDPFGLPGFSPPRLPVAGLSAPAPSHAGLPVHERLRLDAAALAALPPLLDAVRRRQAELNPRAPRLLRRLEDASRQARALGAAVEALLAALGAANRGPRAEHPAAAAATAAAAAAAAASASAASGVFPAKVLGLRVCGLYREWLSRTEGDLGQLLPGGPA</sequence>
<feature type="compositionally biased region" description="Basic and acidic residues" evidence="5">
    <location>
        <begin position="40"/>
        <end position="68"/>
    </location>
</feature>
<organism evidence="6 7">
    <name type="scientific">Saguinus oedipus</name>
    <name type="common">Cotton-top tamarin</name>
    <name type="synonym">Oedipomidas oedipus</name>
    <dbReference type="NCBI Taxonomy" id="9490"/>
    <lineage>
        <taxon>Eukaryota</taxon>
        <taxon>Metazoa</taxon>
        <taxon>Chordata</taxon>
        <taxon>Craniata</taxon>
        <taxon>Vertebrata</taxon>
        <taxon>Euteleostomi</taxon>
        <taxon>Mammalia</taxon>
        <taxon>Eutheria</taxon>
        <taxon>Euarchontoglires</taxon>
        <taxon>Primates</taxon>
        <taxon>Haplorrhini</taxon>
        <taxon>Platyrrhini</taxon>
        <taxon>Cebidae</taxon>
        <taxon>Callitrichinae</taxon>
        <taxon>Saguinus</taxon>
    </lineage>
</organism>
<evidence type="ECO:0000256" key="1">
    <source>
        <dbReference type="ARBA" id="ARBA00004613"/>
    </source>
</evidence>
<comment type="subcellular location">
    <subcellularLocation>
        <location evidence="1">Secreted</location>
    </subcellularLocation>
</comment>
<comment type="similarity">
    <text evidence="2">Belongs to the IL-6 superfamily.</text>
</comment>
<gene>
    <name evidence="6" type="ORF">P7K49_023354</name>
</gene>
<accession>A0ABQ9ULH5</accession>
<evidence type="ECO:0000256" key="4">
    <source>
        <dbReference type="ARBA" id="ARBA00022525"/>
    </source>
</evidence>
<dbReference type="Gene3D" id="1.20.1250.10">
    <property type="match status" value="1"/>
</dbReference>
<dbReference type="PANTHER" id="PTHR21353:SF2">
    <property type="entry name" value="CARDIOTROPHIN-1"/>
    <property type="match status" value="1"/>
</dbReference>
<protein>
    <recommendedName>
        <fullName evidence="8">Cardiotrophin-1</fullName>
    </recommendedName>
</protein>
<dbReference type="InterPro" id="IPR010681">
    <property type="entry name" value="PRF/CT"/>
</dbReference>
<name>A0ABQ9ULH5_SAGOE</name>
<evidence type="ECO:0000256" key="2">
    <source>
        <dbReference type="ARBA" id="ARBA00007432"/>
    </source>
</evidence>
<evidence type="ECO:0000313" key="6">
    <source>
        <dbReference type="EMBL" id="KAK2097903.1"/>
    </source>
</evidence>
<keyword evidence="3" id="KW-0202">Cytokine</keyword>
<dbReference type="PANTHER" id="PTHR21353">
    <property type="match status" value="1"/>
</dbReference>
<feature type="region of interest" description="Disordered" evidence="5">
    <location>
        <begin position="16"/>
        <end position="133"/>
    </location>
</feature>
<evidence type="ECO:0000313" key="7">
    <source>
        <dbReference type="Proteomes" id="UP001266305"/>
    </source>
</evidence>
<proteinExistence type="inferred from homology"/>
<keyword evidence="4" id="KW-0964">Secreted</keyword>
<evidence type="ECO:0000256" key="3">
    <source>
        <dbReference type="ARBA" id="ARBA00022514"/>
    </source>
</evidence>
<evidence type="ECO:0000256" key="5">
    <source>
        <dbReference type="SAM" id="MobiDB-lite"/>
    </source>
</evidence>
<dbReference type="Proteomes" id="UP001266305">
    <property type="component" value="Unassembled WGS sequence"/>
</dbReference>
<evidence type="ECO:0008006" key="8">
    <source>
        <dbReference type="Google" id="ProtNLM"/>
    </source>
</evidence>
<keyword evidence="7" id="KW-1185">Reference proteome</keyword>
<dbReference type="EMBL" id="JASSZA010000011">
    <property type="protein sequence ID" value="KAK2097903.1"/>
    <property type="molecule type" value="Genomic_DNA"/>
</dbReference>
<feature type="compositionally biased region" description="Basic and acidic residues" evidence="5">
    <location>
        <begin position="76"/>
        <end position="85"/>
    </location>
</feature>
<dbReference type="SUPFAM" id="SSF47266">
    <property type="entry name" value="4-helical cytokines"/>
    <property type="match status" value="1"/>
</dbReference>
<reference evidence="6 7" key="1">
    <citation type="submission" date="2023-05" db="EMBL/GenBank/DDBJ databases">
        <title>B98-5 Cell Line De Novo Hybrid Assembly: An Optical Mapping Approach.</title>
        <authorList>
            <person name="Kananen K."/>
            <person name="Auerbach J.A."/>
            <person name="Kautto E."/>
            <person name="Blachly J.S."/>
        </authorList>
    </citation>
    <scope>NUCLEOTIDE SEQUENCE [LARGE SCALE GENOMIC DNA]</scope>
    <source>
        <strain evidence="6">B95-8</strain>
        <tissue evidence="6">Cell line</tissue>
    </source>
</reference>
<comment type="caution">
    <text evidence="6">The sequence shown here is derived from an EMBL/GenBank/DDBJ whole genome shotgun (WGS) entry which is preliminary data.</text>
</comment>
<dbReference type="InterPro" id="IPR009079">
    <property type="entry name" value="4_helix_cytokine-like_core"/>
</dbReference>